<dbReference type="EMBL" id="JBIVPC010000005">
    <property type="protein sequence ID" value="MFJ6036551.1"/>
    <property type="molecule type" value="Genomic_DNA"/>
</dbReference>
<evidence type="ECO:0000313" key="2">
    <source>
        <dbReference type="EMBL" id="MFJ6036551.1"/>
    </source>
</evidence>
<accession>A0ABW8H706</accession>
<keyword evidence="1" id="KW-0812">Transmembrane</keyword>
<evidence type="ECO:0000256" key="1">
    <source>
        <dbReference type="SAM" id="Phobius"/>
    </source>
</evidence>
<gene>
    <name evidence="2" type="ORF">ACIQFM_09840</name>
</gene>
<reference evidence="2 3" key="1">
    <citation type="submission" date="2024-10" db="EMBL/GenBank/DDBJ databases">
        <title>The Natural Products Discovery Center: Release of the First 8490 Sequenced Strains for Exploring Actinobacteria Biosynthetic Diversity.</title>
        <authorList>
            <person name="Kalkreuter E."/>
            <person name="Kautsar S.A."/>
            <person name="Yang D."/>
            <person name="Bader C.D."/>
            <person name="Teijaro C.N."/>
            <person name="Fluegel L."/>
            <person name="Davis C.M."/>
            <person name="Simpson J.R."/>
            <person name="Lauterbach L."/>
            <person name="Steele A.D."/>
            <person name="Gui C."/>
            <person name="Meng S."/>
            <person name="Li G."/>
            <person name="Viehrig K."/>
            <person name="Ye F."/>
            <person name="Su P."/>
            <person name="Kiefer A.F."/>
            <person name="Nichols A."/>
            <person name="Cepeda A.J."/>
            <person name="Yan W."/>
            <person name="Fan B."/>
            <person name="Jiang Y."/>
            <person name="Adhikari A."/>
            <person name="Zheng C.-J."/>
            <person name="Schuster L."/>
            <person name="Cowan T.M."/>
            <person name="Smanski M.J."/>
            <person name="Chevrette M.G."/>
            <person name="De Carvalho L.P.S."/>
            <person name="Shen B."/>
        </authorList>
    </citation>
    <scope>NUCLEOTIDE SEQUENCE [LARGE SCALE GENOMIC DNA]</scope>
    <source>
        <strain evidence="2 3">NPDC093086</strain>
    </source>
</reference>
<organism evidence="2 3">
    <name type="scientific">Streptomyces ardesiacus</name>
    <dbReference type="NCBI Taxonomy" id="285564"/>
    <lineage>
        <taxon>Bacteria</taxon>
        <taxon>Bacillati</taxon>
        <taxon>Actinomycetota</taxon>
        <taxon>Actinomycetes</taxon>
        <taxon>Kitasatosporales</taxon>
        <taxon>Streptomycetaceae</taxon>
        <taxon>Streptomyces</taxon>
    </lineage>
</organism>
<dbReference type="Proteomes" id="UP001617907">
    <property type="component" value="Unassembled WGS sequence"/>
</dbReference>
<comment type="caution">
    <text evidence="2">The sequence shown here is derived from an EMBL/GenBank/DDBJ whole genome shotgun (WGS) entry which is preliminary data.</text>
</comment>
<evidence type="ECO:0000313" key="3">
    <source>
        <dbReference type="Proteomes" id="UP001617907"/>
    </source>
</evidence>
<keyword evidence="3" id="KW-1185">Reference proteome</keyword>
<keyword evidence="1" id="KW-0472">Membrane</keyword>
<proteinExistence type="predicted"/>
<name>A0ABW8H706_9ACTN</name>
<feature type="transmembrane region" description="Helical" evidence="1">
    <location>
        <begin position="30"/>
        <end position="50"/>
    </location>
</feature>
<keyword evidence="1" id="KW-1133">Transmembrane helix</keyword>
<sequence>MMRIIFGIVLGVLVAYPTLAAILLATVGSVAVAAATYPPLLAAAAGAWAWPRITRRVRGWWA</sequence>
<protein>
    <submittedName>
        <fullName evidence="2">Uncharacterized protein</fullName>
    </submittedName>
</protein>
<dbReference type="RefSeq" id="WP_350890844.1">
    <property type="nucleotide sequence ID" value="NZ_JBEOTR010000011.1"/>
</dbReference>